<dbReference type="Proteomes" id="UP000626244">
    <property type="component" value="Unassembled WGS sequence"/>
</dbReference>
<comment type="caution">
    <text evidence="1">The sequence shown here is derived from an EMBL/GenBank/DDBJ whole genome shotgun (WGS) entry which is preliminary data.</text>
</comment>
<proteinExistence type="predicted"/>
<dbReference type="OrthoDB" id="2467654at2"/>
<name>A0A8J3ACT6_9BACI</name>
<dbReference type="EMBL" id="BMHB01000001">
    <property type="protein sequence ID" value="GGI11522.1"/>
    <property type="molecule type" value="Genomic_DNA"/>
</dbReference>
<reference evidence="2" key="1">
    <citation type="journal article" date="2019" name="Int. J. Syst. Evol. Microbiol.">
        <title>The Global Catalogue of Microorganisms (GCM) 10K type strain sequencing project: providing services to taxonomists for standard genome sequencing and annotation.</title>
        <authorList>
            <consortium name="The Broad Institute Genomics Platform"/>
            <consortium name="The Broad Institute Genome Sequencing Center for Infectious Disease"/>
            <person name="Wu L."/>
            <person name="Ma J."/>
        </authorList>
    </citation>
    <scope>NUCLEOTIDE SEQUENCE [LARGE SCALE GENOMIC DNA]</scope>
    <source>
        <strain evidence="2">CGMCC 1.14993</strain>
    </source>
</reference>
<organism evidence="1 2">
    <name type="scientific">Gottfriedia solisilvae</name>
    <dbReference type="NCBI Taxonomy" id="1516104"/>
    <lineage>
        <taxon>Bacteria</taxon>
        <taxon>Bacillati</taxon>
        <taxon>Bacillota</taxon>
        <taxon>Bacilli</taxon>
        <taxon>Bacillales</taxon>
        <taxon>Bacillaceae</taxon>
        <taxon>Gottfriedia</taxon>
    </lineage>
</organism>
<protein>
    <submittedName>
        <fullName evidence="1">Uncharacterized protein</fullName>
    </submittedName>
</protein>
<dbReference type="AlphaFoldDB" id="A0A8J3ACT6"/>
<gene>
    <name evidence="1" type="ORF">GCM10007380_08260</name>
</gene>
<evidence type="ECO:0000313" key="2">
    <source>
        <dbReference type="Proteomes" id="UP000626244"/>
    </source>
</evidence>
<keyword evidence="2" id="KW-1185">Reference proteome</keyword>
<accession>A0A8J3ACT6</accession>
<dbReference type="RefSeq" id="WP_087999074.1">
    <property type="nucleotide sequence ID" value="NZ_BMHB01000001.1"/>
</dbReference>
<sequence length="128" mass="15282">MKILFRDVWNPTSLEISEWAYSNEKIPDQDWELAVNNYENIPMICTFIEDEKCCHTAFFLSSLYVFTGDIVRSNDVKEIEKLSVLLSKLEMRAKSEKLKDWIKRSKYLLQHPKSYDYAYWGLSSKYVY</sequence>
<evidence type="ECO:0000313" key="1">
    <source>
        <dbReference type="EMBL" id="GGI11522.1"/>
    </source>
</evidence>